<comment type="caution">
    <text evidence="2">The sequence shown here is derived from an EMBL/GenBank/DDBJ whole genome shotgun (WGS) entry which is preliminary data.</text>
</comment>
<proteinExistence type="predicted"/>
<feature type="region of interest" description="Disordered" evidence="1">
    <location>
        <begin position="1"/>
        <end position="28"/>
    </location>
</feature>
<dbReference type="AlphaFoldDB" id="A0AAJ0CLK2"/>
<keyword evidence="3" id="KW-1185">Reference proteome</keyword>
<sequence>MSGRPRTSQSPKNARVMEQTTLDDGKRRHQVFAVLPRGRAMAAHGGSSTMAIDQASSRKWSRARRAWKCEPANQRAAMGHVFSKSVEKGETAWVDLAWLLGKVERAAWLGLGLGLERAGVPAPVQSQIALCRLEQVKTYLVGNVCLMIRGAWMLVAG</sequence>
<evidence type="ECO:0000256" key="1">
    <source>
        <dbReference type="SAM" id="MobiDB-lite"/>
    </source>
</evidence>
<gene>
    <name evidence="2" type="ORF">QQS21_008485</name>
</gene>
<feature type="compositionally biased region" description="Polar residues" evidence="1">
    <location>
        <begin position="1"/>
        <end position="22"/>
    </location>
</feature>
<reference evidence="2" key="1">
    <citation type="submission" date="2023-06" db="EMBL/GenBank/DDBJ databases">
        <title>Conoideocrella luteorostrata (Hypocreales: Clavicipitaceae), a potential biocontrol fungus for elongate hemlock scale in United States Christmas tree production areas.</title>
        <authorList>
            <person name="Barrett H."/>
            <person name="Lovett B."/>
            <person name="Macias A.M."/>
            <person name="Stajich J.E."/>
            <person name="Kasson M.T."/>
        </authorList>
    </citation>
    <scope>NUCLEOTIDE SEQUENCE</scope>
    <source>
        <strain evidence="2">ARSEF 14590</strain>
    </source>
</reference>
<evidence type="ECO:0000313" key="3">
    <source>
        <dbReference type="Proteomes" id="UP001251528"/>
    </source>
</evidence>
<accession>A0AAJ0CLK2</accession>
<protein>
    <submittedName>
        <fullName evidence="2">Uncharacterized protein</fullName>
    </submittedName>
</protein>
<dbReference type="Proteomes" id="UP001251528">
    <property type="component" value="Unassembled WGS sequence"/>
</dbReference>
<name>A0AAJ0CLK2_9HYPO</name>
<evidence type="ECO:0000313" key="2">
    <source>
        <dbReference type="EMBL" id="KAK2593827.1"/>
    </source>
</evidence>
<dbReference type="EMBL" id="JASWJB010000194">
    <property type="protein sequence ID" value="KAK2593827.1"/>
    <property type="molecule type" value="Genomic_DNA"/>
</dbReference>
<organism evidence="2 3">
    <name type="scientific">Conoideocrella luteorostrata</name>
    <dbReference type="NCBI Taxonomy" id="1105319"/>
    <lineage>
        <taxon>Eukaryota</taxon>
        <taxon>Fungi</taxon>
        <taxon>Dikarya</taxon>
        <taxon>Ascomycota</taxon>
        <taxon>Pezizomycotina</taxon>
        <taxon>Sordariomycetes</taxon>
        <taxon>Hypocreomycetidae</taxon>
        <taxon>Hypocreales</taxon>
        <taxon>Clavicipitaceae</taxon>
        <taxon>Conoideocrella</taxon>
    </lineage>
</organism>